<dbReference type="Proteomes" id="UP000637299">
    <property type="component" value="Unassembled WGS sequence"/>
</dbReference>
<evidence type="ECO:0000313" key="2">
    <source>
        <dbReference type="EMBL" id="MBD8081159.1"/>
    </source>
</evidence>
<accession>A0ABR8Z7A4</accession>
<gene>
    <name evidence="2" type="ORF">IC610_01850</name>
</gene>
<dbReference type="RefSeq" id="WP_191734973.1">
    <property type="nucleotide sequence ID" value="NZ_JACYFS010000001.1"/>
</dbReference>
<proteinExistence type="predicted"/>
<organism evidence="2 3">
    <name type="scientific">Chryseobacterium caseinilyticum</name>
    <dbReference type="NCBI Taxonomy" id="2771428"/>
    <lineage>
        <taxon>Bacteria</taxon>
        <taxon>Pseudomonadati</taxon>
        <taxon>Bacteroidota</taxon>
        <taxon>Flavobacteriia</taxon>
        <taxon>Flavobacteriales</taxon>
        <taxon>Weeksellaceae</taxon>
        <taxon>Chryseobacterium group</taxon>
        <taxon>Chryseobacterium</taxon>
    </lineage>
</organism>
<dbReference type="EMBL" id="JACYFS010000001">
    <property type="protein sequence ID" value="MBD8081159.1"/>
    <property type="molecule type" value="Genomic_DNA"/>
</dbReference>
<feature type="chain" id="PRO_5045872909" description="Lipoprotein" evidence="1">
    <location>
        <begin position="22"/>
        <end position="143"/>
    </location>
</feature>
<keyword evidence="1" id="KW-0732">Signal</keyword>
<dbReference type="PROSITE" id="PS51257">
    <property type="entry name" value="PROKAR_LIPOPROTEIN"/>
    <property type="match status" value="1"/>
</dbReference>
<sequence>MKKFKIILKIFFLITALISCGIETEDKEQIFYLWTNGELPKDVQTINGKYWESGHFTKEYEVYIHLKPSEKWWNEFKKVNELETHKSNFSEEIRLKLKPDYKRVIEIPKWFRPNKNSTVYQKTDSEFFWNETTRDLFIHEIQL</sequence>
<name>A0ABR8Z7A4_9FLAO</name>
<keyword evidence="3" id="KW-1185">Reference proteome</keyword>
<comment type="caution">
    <text evidence="2">The sequence shown here is derived from an EMBL/GenBank/DDBJ whole genome shotgun (WGS) entry which is preliminary data.</text>
</comment>
<reference evidence="2 3" key="1">
    <citation type="submission" date="2020-09" db="EMBL/GenBank/DDBJ databases">
        <title>Genome seq and assembly of Chryseobacterium sp.</title>
        <authorList>
            <person name="Chhetri G."/>
        </authorList>
    </citation>
    <scope>NUCLEOTIDE SEQUENCE [LARGE SCALE GENOMIC DNA]</scope>
    <source>
        <strain evidence="2 3">GCR10</strain>
    </source>
</reference>
<evidence type="ECO:0000313" key="3">
    <source>
        <dbReference type="Proteomes" id="UP000637299"/>
    </source>
</evidence>
<evidence type="ECO:0000256" key="1">
    <source>
        <dbReference type="SAM" id="SignalP"/>
    </source>
</evidence>
<protein>
    <recommendedName>
        <fullName evidence="4">Lipoprotein</fullName>
    </recommendedName>
</protein>
<feature type="signal peptide" evidence="1">
    <location>
        <begin position="1"/>
        <end position="21"/>
    </location>
</feature>
<evidence type="ECO:0008006" key="4">
    <source>
        <dbReference type="Google" id="ProtNLM"/>
    </source>
</evidence>